<reference evidence="2 3" key="1">
    <citation type="submission" date="2014-10" db="EMBL/GenBank/DDBJ databases">
        <title>Draft genome of the hookworm Ancylostoma caninum.</title>
        <authorList>
            <person name="Mitreva M."/>
        </authorList>
    </citation>
    <scope>NUCLEOTIDE SEQUENCE [LARGE SCALE GENOMIC DNA]</scope>
    <source>
        <strain evidence="2 3">Baltimore</strain>
    </source>
</reference>
<name>A0A368G4K2_ANCCA</name>
<dbReference type="Proteomes" id="UP000252519">
    <property type="component" value="Unassembled WGS sequence"/>
</dbReference>
<dbReference type="EMBL" id="JOJR01000415">
    <property type="protein sequence ID" value="RCN38219.1"/>
    <property type="molecule type" value="Genomic_DNA"/>
</dbReference>
<comment type="caution">
    <text evidence="2">The sequence shown here is derived from an EMBL/GenBank/DDBJ whole genome shotgun (WGS) entry which is preliminary data.</text>
</comment>
<sequence>MPGWLFYTSASKSTISYNVYQRFHGLKSASSALNGRSSLLSFILTAISTIKKLYNLCSIHGMNASLSGRSALNIMHSFVVLRLIALGGITVCLARDPRSGTMDELKNS</sequence>
<keyword evidence="1" id="KW-0472">Membrane</keyword>
<keyword evidence="1" id="KW-0812">Transmembrane</keyword>
<evidence type="ECO:0000256" key="1">
    <source>
        <dbReference type="SAM" id="Phobius"/>
    </source>
</evidence>
<dbReference type="AlphaFoldDB" id="A0A368G4K2"/>
<protein>
    <submittedName>
        <fullName evidence="2">Uncharacterized protein</fullName>
    </submittedName>
</protein>
<proteinExistence type="predicted"/>
<keyword evidence="1" id="KW-1133">Transmembrane helix</keyword>
<gene>
    <name evidence="2" type="ORF">ANCCAN_15885</name>
</gene>
<evidence type="ECO:0000313" key="2">
    <source>
        <dbReference type="EMBL" id="RCN38219.1"/>
    </source>
</evidence>
<feature type="transmembrane region" description="Helical" evidence="1">
    <location>
        <begin position="74"/>
        <end position="94"/>
    </location>
</feature>
<accession>A0A368G4K2</accession>
<keyword evidence="3" id="KW-1185">Reference proteome</keyword>
<organism evidence="2 3">
    <name type="scientific">Ancylostoma caninum</name>
    <name type="common">Dog hookworm</name>
    <dbReference type="NCBI Taxonomy" id="29170"/>
    <lineage>
        <taxon>Eukaryota</taxon>
        <taxon>Metazoa</taxon>
        <taxon>Ecdysozoa</taxon>
        <taxon>Nematoda</taxon>
        <taxon>Chromadorea</taxon>
        <taxon>Rhabditida</taxon>
        <taxon>Rhabditina</taxon>
        <taxon>Rhabditomorpha</taxon>
        <taxon>Strongyloidea</taxon>
        <taxon>Ancylostomatidae</taxon>
        <taxon>Ancylostomatinae</taxon>
        <taxon>Ancylostoma</taxon>
    </lineage>
</organism>
<evidence type="ECO:0000313" key="3">
    <source>
        <dbReference type="Proteomes" id="UP000252519"/>
    </source>
</evidence>